<protein>
    <submittedName>
        <fullName evidence="1">Uncharacterized protein</fullName>
    </submittedName>
</protein>
<evidence type="ECO:0000313" key="1">
    <source>
        <dbReference type="EMBL" id="CAX31850.1"/>
    </source>
</evidence>
<name>B9ERH5_PROMM</name>
<dbReference type="HOGENOM" id="CLU_3347248_0_0_3"/>
<reference evidence="1 2" key="1">
    <citation type="journal article" date="2003" name="Nature">
        <title>Genome divergence in two Prochlorococcus ecotypes reflects oceanic niche differentiation.</title>
        <authorList>
            <person name="Rocap G."/>
            <person name="Larimer F.W."/>
            <person name="Lamerdin J.E."/>
            <person name="Malfatti S."/>
            <person name="Chain P."/>
            <person name="Ahlgren N.A."/>
            <person name="Arellano A."/>
            <person name="Coleman M."/>
            <person name="Hauser L."/>
            <person name="Hess W.R."/>
            <person name="Johnson Z.I."/>
            <person name="Land M.L."/>
            <person name="Lindell D."/>
            <person name="Post A.F."/>
            <person name="Regala W."/>
            <person name="Shah M."/>
            <person name="Shaw S.L."/>
            <person name="Steglich C."/>
            <person name="Sullivan M.B."/>
            <person name="Ting C.S."/>
            <person name="Tolonen A."/>
            <person name="Webb E.A."/>
            <person name="Zinser E.R."/>
            <person name="Chisholm S.W."/>
        </authorList>
    </citation>
    <scope>NUCLEOTIDE SEQUENCE [LARGE SCALE GENOMIC DNA]</scope>
    <source>
        <strain evidence="2">MIT 9313</strain>
    </source>
</reference>
<sequence length="37" mass="4336">MAQDACFHAFAPQLIRSGLWPFRLLPIRRLVADCYRC</sequence>
<keyword evidence="2" id="KW-1185">Reference proteome</keyword>
<dbReference type="EMBL" id="BX548175">
    <property type="protein sequence ID" value="CAX31850.1"/>
    <property type="molecule type" value="Genomic_DNA"/>
</dbReference>
<dbReference type="AlphaFoldDB" id="B9ERH5"/>
<organism evidence="1 2">
    <name type="scientific">Prochlorococcus marinus (strain MIT 9313)</name>
    <dbReference type="NCBI Taxonomy" id="74547"/>
    <lineage>
        <taxon>Bacteria</taxon>
        <taxon>Bacillati</taxon>
        <taxon>Cyanobacteriota</taxon>
        <taxon>Cyanophyceae</taxon>
        <taxon>Synechococcales</taxon>
        <taxon>Prochlorococcaceae</taxon>
        <taxon>Prochlorococcus</taxon>
    </lineage>
</organism>
<evidence type="ECO:0000313" key="2">
    <source>
        <dbReference type="Proteomes" id="UP000001423"/>
    </source>
</evidence>
<dbReference type="KEGG" id="pmt:PMT_2331"/>
<dbReference type="Proteomes" id="UP000001423">
    <property type="component" value="Chromosome"/>
</dbReference>
<proteinExistence type="predicted"/>
<accession>B9ERH5</accession>
<gene>
    <name evidence="1" type="ordered locus">PMT_2331</name>
</gene>